<reference evidence="3" key="1">
    <citation type="submission" date="2020-01" db="EMBL/GenBank/DDBJ databases">
        <title>Sphingomonas sp. strain CSW-10.</title>
        <authorList>
            <person name="Chen W.-M."/>
        </authorList>
    </citation>
    <scope>NUCLEOTIDE SEQUENCE [LARGE SCALE GENOMIC DNA]</scope>
    <source>
        <strain evidence="3">NST-5</strain>
    </source>
</reference>
<keyword evidence="1" id="KW-0175">Coiled coil</keyword>
<dbReference type="Proteomes" id="UP000798602">
    <property type="component" value="Unassembled WGS sequence"/>
</dbReference>
<dbReference type="Pfam" id="PF09903">
    <property type="entry name" value="DUF2130"/>
    <property type="match status" value="1"/>
</dbReference>
<dbReference type="RefSeq" id="WP_166535427.1">
    <property type="nucleotide sequence ID" value="NZ_JAABLM010000001.1"/>
</dbReference>
<feature type="coiled-coil region" evidence="1">
    <location>
        <begin position="35"/>
        <end position="215"/>
    </location>
</feature>
<protein>
    <submittedName>
        <fullName evidence="2">DUF2130 domain-containing protein</fullName>
    </submittedName>
</protein>
<gene>
    <name evidence="2" type="ORF">GV828_00050</name>
</gene>
<evidence type="ECO:0000256" key="1">
    <source>
        <dbReference type="SAM" id="Coils"/>
    </source>
</evidence>
<organism evidence="2 3">
    <name type="scientific">Flavobacterium ichthyis</name>
    <dbReference type="NCBI Taxonomy" id="2698827"/>
    <lineage>
        <taxon>Bacteria</taxon>
        <taxon>Pseudomonadati</taxon>
        <taxon>Bacteroidota</taxon>
        <taxon>Flavobacteriia</taxon>
        <taxon>Flavobacteriales</taxon>
        <taxon>Flavobacteriaceae</taxon>
        <taxon>Flavobacterium</taxon>
    </lineage>
</organism>
<accession>A0ABW9Z407</accession>
<evidence type="ECO:0000313" key="3">
    <source>
        <dbReference type="Proteomes" id="UP000798602"/>
    </source>
</evidence>
<dbReference type="EMBL" id="JAABLM010000001">
    <property type="protein sequence ID" value="NBL63588.1"/>
    <property type="molecule type" value="Genomic_DNA"/>
</dbReference>
<evidence type="ECO:0000313" key="2">
    <source>
        <dbReference type="EMBL" id="NBL63588.1"/>
    </source>
</evidence>
<proteinExistence type="predicted"/>
<keyword evidence="3" id="KW-1185">Reference proteome</keyword>
<dbReference type="InterPro" id="IPR019219">
    <property type="entry name" value="DUF2130"/>
</dbReference>
<comment type="caution">
    <text evidence="2">The sequence shown here is derived from an EMBL/GenBank/DDBJ whole genome shotgun (WGS) entry which is preliminary data.</text>
</comment>
<sequence>MAQQASILCPNCGTNVDVNDILKHQIEDTLRKEFQQKLSQQQQEFQSKADALEKAREEFETKKKKENEIFQERLEKAREEFDLKAKREKAALQEKLEAEKREAEKAMALKLKQQLEEDNRDRILLMEKELSEKSEKLRELNKMQGEILRLQREKDEMKESIEAQAQKQLNETLLQERERIRKQEEEKNELKIKEYQKQADDQKKLIEEMKRKQEQGSMQLQGEVLELAMEEWLANNFPLDTIDEIKKGANGADCLQTVNTFELRNCGTIYYESKRTKNFSPQWIEKFKNDIRDKKANIGVLVTEVLPSDMQRMGLKEGIWICTYEEFKGLSAVLRQSLIQVAQAVQSQENKGDKMALLYDFLTSTEFRLQIEGIVEGFSQMQEDLNKEKNAMKRIWAQREKQIDKVIQNTIGMYGSIRGIAGNAVQQVKALELGSDNDELPFDDSELI</sequence>
<name>A0ABW9Z407_9FLAO</name>